<evidence type="ECO:0000259" key="2">
    <source>
        <dbReference type="SMART" id="SM00858"/>
    </source>
</evidence>
<accession>A0A7C4W3S4</accession>
<keyword evidence="1" id="KW-0456">Lyase</keyword>
<sequence length="90" mass="10035">MRVYIHNEKDNVAVALEDLKPGERIKISKGGFEVGIEIKQEIPFGHKIALEKIKAGEKVVKYGEVIGMATSDINPGEHVHVHNLKSLKYT</sequence>
<comment type="caution">
    <text evidence="3">The sequence shown here is derived from an EMBL/GenBank/DDBJ whole genome shotgun (WGS) entry which is preliminary data.</text>
</comment>
<dbReference type="GO" id="GO:0019698">
    <property type="term" value="P:D-galacturonate catabolic process"/>
    <property type="evidence" value="ECO:0007669"/>
    <property type="project" value="TreeGrafter"/>
</dbReference>
<dbReference type="InterPro" id="IPR052172">
    <property type="entry name" value="UxaA_altronate/galactarate_dh"/>
</dbReference>
<dbReference type="Pfam" id="PF08666">
    <property type="entry name" value="SAF"/>
    <property type="match status" value="1"/>
</dbReference>
<evidence type="ECO:0000313" key="3">
    <source>
        <dbReference type="EMBL" id="HGU59294.1"/>
    </source>
</evidence>
<dbReference type="AlphaFoldDB" id="A0A7C4W3S4"/>
<proteinExistence type="predicted"/>
<organism evidence="3">
    <name type="scientific">Geoglobus ahangari</name>
    <dbReference type="NCBI Taxonomy" id="113653"/>
    <lineage>
        <taxon>Archaea</taxon>
        <taxon>Methanobacteriati</taxon>
        <taxon>Methanobacteriota</taxon>
        <taxon>Archaeoglobi</taxon>
        <taxon>Archaeoglobales</taxon>
        <taxon>Archaeoglobaceae</taxon>
        <taxon>Geoglobus</taxon>
    </lineage>
</organism>
<dbReference type="InterPro" id="IPR013974">
    <property type="entry name" value="SAF"/>
</dbReference>
<dbReference type="InterPro" id="IPR044144">
    <property type="entry name" value="SAF_UxaA/GarD"/>
</dbReference>
<protein>
    <recommendedName>
        <fullName evidence="2">SAF domain-containing protein</fullName>
    </recommendedName>
</protein>
<dbReference type="SMART" id="SM00858">
    <property type="entry name" value="SAF"/>
    <property type="match status" value="1"/>
</dbReference>
<reference evidence="3" key="1">
    <citation type="journal article" date="2020" name="mSystems">
        <title>Genome- and Community-Level Interaction Insights into Carbon Utilization and Element Cycling Functions of Hydrothermarchaeota in Hydrothermal Sediment.</title>
        <authorList>
            <person name="Zhou Z."/>
            <person name="Liu Y."/>
            <person name="Xu W."/>
            <person name="Pan J."/>
            <person name="Luo Z.H."/>
            <person name="Li M."/>
        </authorList>
    </citation>
    <scope>NUCLEOTIDE SEQUENCE [LARGE SCALE GENOMIC DNA]</scope>
    <source>
        <strain evidence="3">SpSt-62</strain>
    </source>
</reference>
<dbReference type="GO" id="GO:0016829">
    <property type="term" value="F:lyase activity"/>
    <property type="evidence" value="ECO:0007669"/>
    <property type="project" value="UniProtKB-KW"/>
</dbReference>
<dbReference type="CDD" id="cd11613">
    <property type="entry name" value="SAF_AH_GD"/>
    <property type="match status" value="1"/>
</dbReference>
<feature type="domain" description="SAF" evidence="2">
    <location>
        <begin position="10"/>
        <end position="85"/>
    </location>
</feature>
<dbReference type="PANTHER" id="PTHR30536:SF5">
    <property type="entry name" value="ALTRONATE DEHYDRATASE"/>
    <property type="match status" value="1"/>
</dbReference>
<name>A0A7C4W3S4_9EURY</name>
<dbReference type="FunFam" id="2.30.130.110:FF:000003">
    <property type="entry name" value="D-galactarate dehydratase"/>
    <property type="match status" value="1"/>
</dbReference>
<dbReference type="Gene3D" id="2.30.130.110">
    <property type="match status" value="1"/>
</dbReference>
<dbReference type="EMBL" id="DTAK01000022">
    <property type="protein sequence ID" value="HGU59294.1"/>
    <property type="molecule type" value="Genomic_DNA"/>
</dbReference>
<evidence type="ECO:0000256" key="1">
    <source>
        <dbReference type="ARBA" id="ARBA00023239"/>
    </source>
</evidence>
<dbReference type="PANTHER" id="PTHR30536">
    <property type="entry name" value="ALTRONATE/GALACTARATE DEHYDRATASE"/>
    <property type="match status" value="1"/>
</dbReference>
<gene>
    <name evidence="3" type="ORF">ENT89_03795</name>
</gene>